<reference evidence="1 2" key="1">
    <citation type="journal article" date="2024" name="Plant Biotechnol. J.">
        <title>Genome and CRISPR/Cas9 system of a widespread forest tree (Populus alba) in the world.</title>
        <authorList>
            <person name="Liu Y.J."/>
            <person name="Jiang P.F."/>
            <person name="Han X.M."/>
            <person name="Li X.Y."/>
            <person name="Wang H.M."/>
            <person name="Wang Y.J."/>
            <person name="Wang X.X."/>
            <person name="Zeng Q.Y."/>
        </authorList>
    </citation>
    <scope>NUCLEOTIDE SEQUENCE [LARGE SCALE GENOMIC DNA]</scope>
    <source>
        <strain evidence="2">cv. PAL-ZL1</strain>
    </source>
</reference>
<name>A0ACC4AQU8_POPAL</name>
<evidence type="ECO:0000313" key="2">
    <source>
        <dbReference type="Proteomes" id="UP000309997"/>
    </source>
</evidence>
<proteinExistence type="predicted"/>
<dbReference type="EMBL" id="RCHU02000017">
    <property type="protein sequence ID" value="KAL3568381.1"/>
    <property type="molecule type" value="Genomic_DNA"/>
</dbReference>
<sequence length="546" mass="59299">MAFSVTISCYDNLLLKNSINGLNTQPRACSLDQIKCFHMKTQATSAANPSFKQSFRAHEENKKTQKVPSPPFGFKEYMIQKGNQVNKALDAAVPLQHPRKIHEAMRYSLLAGGKRVRPILCIASCELVGGDEESAMSTACALEMIHTMSLIHDDLPCMDNDDLRRGMPTSHKVFGEDTAVLAGDALLALAFEHVARNTKNVSSDRVVQALAELGSAVGSKGLVAGQVVDIESEGKEVSLSTLEYIHVHKTAKLLEAAVVCGAIMGGADATSVERLRKYARSIGSFFLKHSINHLKNPPKTPLGHLYLSTMKFASSNLKQTNQAQEAPSLAFQLKEYMFTKLKQVNEALEEAVPLQQPIKIHEAMRYSLLGNGKRMCPILCIASCELVGGDEELAMPMACALEMVHAMSLIHDDLPCMDNDDLRRGKPTNHKVFGECIAILAGDALLSLAFEHIASKTKNVSPDCVVRAIAELGSAIGSRGVVAGQIVDIDSEGKEVSMKTLEYIHVHKTAKLVEASAVCGAIMGGADVAGIERLRKYARVCIKRYT</sequence>
<protein>
    <submittedName>
        <fullName evidence="1">Uncharacterized protein</fullName>
    </submittedName>
</protein>
<dbReference type="Proteomes" id="UP000309997">
    <property type="component" value="Unassembled WGS sequence"/>
</dbReference>
<comment type="caution">
    <text evidence="1">The sequence shown here is derived from an EMBL/GenBank/DDBJ whole genome shotgun (WGS) entry which is preliminary data.</text>
</comment>
<organism evidence="1 2">
    <name type="scientific">Populus alba</name>
    <name type="common">White poplar</name>
    <dbReference type="NCBI Taxonomy" id="43335"/>
    <lineage>
        <taxon>Eukaryota</taxon>
        <taxon>Viridiplantae</taxon>
        <taxon>Streptophyta</taxon>
        <taxon>Embryophyta</taxon>
        <taxon>Tracheophyta</taxon>
        <taxon>Spermatophyta</taxon>
        <taxon>Magnoliopsida</taxon>
        <taxon>eudicotyledons</taxon>
        <taxon>Gunneridae</taxon>
        <taxon>Pentapetalae</taxon>
        <taxon>rosids</taxon>
        <taxon>fabids</taxon>
        <taxon>Malpighiales</taxon>
        <taxon>Salicaceae</taxon>
        <taxon>Saliceae</taxon>
        <taxon>Populus</taxon>
    </lineage>
</organism>
<accession>A0ACC4AQU8</accession>
<keyword evidence="2" id="KW-1185">Reference proteome</keyword>
<evidence type="ECO:0000313" key="1">
    <source>
        <dbReference type="EMBL" id="KAL3568381.1"/>
    </source>
</evidence>
<gene>
    <name evidence="1" type="ORF">D5086_031032</name>
</gene>